<keyword evidence="12" id="KW-0902">Two-component regulatory system</keyword>
<name>A0A1W2G9F0_REIFA</name>
<keyword evidence="7 14" id="KW-0812">Transmembrane</keyword>
<feature type="domain" description="Histidine kinase" evidence="15">
    <location>
        <begin position="980"/>
        <end position="1183"/>
    </location>
</feature>
<evidence type="ECO:0000313" key="17">
    <source>
        <dbReference type="EMBL" id="SMD33134.1"/>
    </source>
</evidence>
<keyword evidence="10" id="KW-0067">ATP-binding</keyword>
<dbReference type="GO" id="GO:0005886">
    <property type="term" value="C:plasma membrane"/>
    <property type="evidence" value="ECO:0007669"/>
    <property type="project" value="UniProtKB-SubCell"/>
</dbReference>
<feature type="transmembrane region" description="Helical" evidence="14">
    <location>
        <begin position="683"/>
        <end position="706"/>
    </location>
</feature>
<comment type="subcellular location">
    <subcellularLocation>
        <location evidence="2">Cell membrane</location>
        <topology evidence="2">Multi-pass membrane protein</topology>
    </subcellularLocation>
</comment>
<dbReference type="SMART" id="SM00388">
    <property type="entry name" value="HisKA"/>
    <property type="match status" value="1"/>
</dbReference>
<evidence type="ECO:0000256" key="10">
    <source>
        <dbReference type="ARBA" id="ARBA00022840"/>
    </source>
</evidence>
<evidence type="ECO:0000313" key="18">
    <source>
        <dbReference type="Proteomes" id="UP000192472"/>
    </source>
</evidence>
<feature type="transmembrane region" description="Helical" evidence="14">
    <location>
        <begin position="887"/>
        <end position="910"/>
    </location>
</feature>
<keyword evidence="4" id="KW-1003">Cell membrane</keyword>
<dbReference type="InterPro" id="IPR003661">
    <property type="entry name" value="HisK_dim/P_dom"/>
</dbReference>
<dbReference type="SUPFAM" id="SSF55874">
    <property type="entry name" value="ATPase domain of HSP90 chaperone/DNA topoisomerase II/histidine kinase"/>
    <property type="match status" value="1"/>
</dbReference>
<dbReference type="RefSeq" id="WP_084371809.1">
    <property type="nucleotide sequence ID" value="NZ_FWYF01000001.1"/>
</dbReference>
<comment type="catalytic activity">
    <reaction evidence="1">
        <text>ATP + protein L-histidine = ADP + protein N-phospho-L-histidine.</text>
        <dbReference type="EC" id="2.7.13.3"/>
    </reaction>
</comment>
<dbReference type="AlphaFoldDB" id="A0A1W2G9F0"/>
<evidence type="ECO:0000256" key="6">
    <source>
        <dbReference type="ARBA" id="ARBA00022679"/>
    </source>
</evidence>
<feature type="domain" description="HAMP" evidence="16">
    <location>
        <begin position="911"/>
        <end position="963"/>
    </location>
</feature>
<dbReference type="PRINTS" id="PR00344">
    <property type="entry name" value="BCTRLSENSOR"/>
</dbReference>
<dbReference type="InterPro" id="IPR036097">
    <property type="entry name" value="HisK_dim/P_sf"/>
</dbReference>
<evidence type="ECO:0000256" key="11">
    <source>
        <dbReference type="ARBA" id="ARBA00022989"/>
    </source>
</evidence>
<dbReference type="SMART" id="SM00387">
    <property type="entry name" value="HATPase_c"/>
    <property type="match status" value="1"/>
</dbReference>
<feature type="transmembrane region" description="Helical" evidence="14">
    <location>
        <begin position="718"/>
        <end position="738"/>
    </location>
</feature>
<keyword evidence="9 17" id="KW-0418">Kinase</keyword>
<dbReference type="Proteomes" id="UP000192472">
    <property type="component" value="Unassembled WGS sequence"/>
</dbReference>
<accession>A0A1W2G9F0</accession>
<feature type="transmembrane region" description="Helical" evidence="14">
    <location>
        <begin position="418"/>
        <end position="437"/>
    </location>
</feature>
<dbReference type="InterPro" id="IPR003594">
    <property type="entry name" value="HATPase_dom"/>
</dbReference>
<reference evidence="17 18" key="1">
    <citation type="submission" date="2017-04" db="EMBL/GenBank/DDBJ databases">
        <authorList>
            <person name="Afonso C.L."/>
            <person name="Miller P.J."/>
            <person name="Scott M.A."/>
            <person name="Spackman E."/>
            <person name="Goraichik I."/>
            <person name="Dimitrov K.M."/>
            <person name="Suarez D.L."/>
            <person name="Swayne D.E."/>
        </authorList>
    </citation>
    <scope>NUCLEOTIDE SEQUENCE [LARGE SCALE GENOMIC DNA]</scope>
    <source>
        <strain evidence="17 18">DSM 26133</strain>
    </source>
</reference>
<evidence type="ECO:0000256" key="9">
    <source>
        <dbReference type="ARBA" id="ARBA00022777"/>
    </source>
</evidence>
<evidence type="ECO:0000256" key="12">
    <source>
        <dbReference type="ARBA" id="ARBA00023012"/>
    </source>
</evidence>
<dbReference type="InterPro" id="IPR003660">
    <property type="entry name" value="HAMP_dom"/>
</dbReference>
<dbReference type="PROSITE" id="PS50109">
    <property type="entry name" value="HIS_KIN"/>
    <property type="match status" value="1"/>
</dbReference>
<dbReference type="Gene3D" id="6.10.340.10">
    <property type="match status" value="1"/>
</dbReference>
<evidence type="ECO:0000256" key="4">
    <source>
        <dbReference type="ARBA" id="ARBA00022475"/>
    </source>
</evidence>
<evidence type="ECO:0000256" key="7">
    <source>
        <dbReference type="ARBA" id="ARBA00022692"/>
    </source>
</evidence>
<dbReference type="EC" id="2.7.13.3" evidence="3"/>
<organism evidence="17 18">
    <name type="scientific">Reichenbachiella faecimaris</name>
    <dbReference type="NCBI Taxonomy" id="692418"/>
    <lineage>
        <taxon>Bacteria</taxon>
        <taxon>Pseudomonadati</taxon>
        <taxon>Bacteroidota</taxon>
        <taxon>Cytophagia</taxon>
        <taxon>Cytophagales</taxon>
        <taxon>Reichenbachiellaceae</taxon>
        <taxon>Reichenbachiella</taxon>
    </lineage>
</organism>
<feature type="transmembrane region" description="Helical" evidence="14">
    <location>
        <begin position="210"/>
        <end position="229"/>
    </location>
</feature>
<evidence type="ECO:0000256" key="5">
    <source>
        <dbReference type="ARBA" id="ARBA00022553"/>
    </source>
</evidence>
<evidence type="ECO:0000256" key="1">
    <source>
        <dbReference type="ARBA" id="ARBA00000085"/>
    </source>
</evidence>
<dbReference type="EMBL" id="FWYF01000001">
    <property type="protein sequence ID" value="SMD33134.1"/>
    <property type="molecule type" value="Genomic_DNA"/>
</dbReference>
<keyword evidence="18" id="KW-1185">Reference proteome</keyword>
<gene>
    <name evidence="17" type="ORF">SAMN04488029_1499</name>
</gene>
<dbReference type="SUPFAM" id="SSF47384">
    <property type="entry name" value="Homodimeric domain of signal transducing histidine kinase"/>
    <property type="match status" value="1"/>
</dbReference>
<dbReference type="STRING" id="692418.SAMN04488029_1499"/>
<evidence type="ECO:0000256" key="3">
    <source>
        <dbReference type="ARBA" id="ARBA00012438"/>
    </source>
</evidence>
<evidence type="ECO:0000256" key="14">
    <source>
        <dbReference type="SAM" id="Phobius"/>
    </source>
</evidence>
<sequence>MAVLVYLVAFSKIDVATEAERIEVTIADHYQRFDMAYELVEDRIPFFQPILGIDFLVYNQKGKLISWTDNLLIPPLEAFILAPSEPLLSTYQGEYLFKTYDRITEEEAFKIIAFVPVRRVFDSALRSFPDEYNPIIIPNNIEIGYGAESIPITHKGKTLFNVQWTGRSNYAPQANHLILTTILLFFGGLFLAIYYSALGIMNKKGFNYGAAFLMVIFILMRGGMLLAEFPSAYFRLGVFAGSTFRFEWFYASLGDALLNVCALNIFLVYVLTQKGNFAAWANKKWAKWICYLSIFLGYIAFYLFADTVQIVLAHSQITLDITESLQFPLERIFAYLLIAMVAILYFLITYFGFDAFRYIDGNKREFLTLHTICLIISWLLMFSYANIWLVLIGNLVYQILVFLFKLPDNLKKLRFDSLNYLMLSAILLAMAGSILIYKSFEKKETDKIRKFATYLQLDRDIDGEYLLSNLMRQIKNDLVINGKMINPQSQRESIVQRIKRTYFNTYFNNYEIEIALFDEKGRAISSKHKGKTIEELKQKYQSPEFYTSYNGIYYDGQMDLQKRKKFVCFVELERYRNVTGYLEIELRLKKFSGKRVLPQLLVDRSQRSTTDYDYAIYQSDELIYKSGEFDYESFVNSELLDLPELYSTGIEKEGFFHLGSKSGAKSILISSPVYPNTNIISNFSFLFAFFLSVASLIFLLNYALLPNDTIQLNFSTKILLYSGASFVIPLVLVGVAVMTSTDVSNRKEIDKSNLKKALVMTEDINDHLSSFYTREINKEQLENDVSELAHHSGMDLNLYNQDGRLLASSTPMIFESNIVSEYLVADAMDQLVRKQKESLILDESIGNFLYKTSYVSVLSPESGELLGVLAAPYFASKNHLTRQQVQLFGNIINIFTFVFILSILIAYFIISKLTKPIVAIADRLHETGFVEVNEPIEWHTDDEIGTLVNEYNNMLSKLESTKIELARNEKEAAWREMAKQVAHEIKNPLTPMKLTIQHLHRILKGKEGDKKSLEILLSQIDTLDEIVTSFSHFAKMPTPEREPFDIRQTLEKSIDLHVDKAIEKELESGTFTVMGDKKLFGRIFNNLILNAFQAMKTMANASLRVSLIRQNEKLQISFRDRGEGIPKDIQDKVFTPNFSTKETGSGIGLAVAKRGIEHAGGDIWFETKENIGTTFYIELPLYQEV</sequence>
<dbReference type="GO" id="GO:0000155">
    <property type="term" value="F:phosphorelay sensor kinase activity"/>
    <property type="evidence" value="ECO:0007669"/>
    <property type="project" value="InterPro"/>
</dbReference>
<dbReference type="OrthoDB" id="9776727at2"/>
<dbReference type="Gene3D" id="1.10.287.130">
    <property type="match status" value="1"/>
</dbReference>
<dbReference type="Pfam" id="PF00512">
    <property type="entry name" value="HisKA"/>
    <property type="match status" value="1"/>
</dbReference>
<keyword evidence="5" id="KW-0597">Phosphoprotein</keyword>
<dbReference type="InterPro" id="IPR050398">
    <property type="entry name" value="HssS/ArlS-like"/>
</dbReference>
<protein>
    <recommendedName>
        <fullName evidence="3">histidine kinase</fullName>
        <ecNumber evidence="3">2.7.13.3</ecNumber>
    </recommendedName>
</protein>
<feature type="transmembrane region" description="Helical" evidence="14">
    <location>
        <begin position="249"/>
        <end position="271"/>
    </location>
</feature>
<evidence type="ECO:0000256" key="8">
    <source>
        <dbReference type="ARBA" id="ARBA00022741"/>
    </source>
</evidence>
<dbReference type="GO" id="GO:0005524">
    <property type="term" value="F:ATP binding"/>
    <property type="evidence" value="ECO:0007669"/>
    <property type="project" value="UniProtKB-KW"/>
</dbReference>
<dbReference type="PANTHER" id="PTHR45528">
    <property type="entry name" value="SENSOR HISTIDINE KINASE CPXA"/>
    <property type="match status" value="1"/>
</dbReference>
<evidence type="ECO:0000259" key="16">
    <source>
        <dbReference type="PROSITE" id="PS50885"/>
    </source>
</evidence>
<dbReference type="Gene3D" id="3.30.565.10">
    <property type="entry name" value="Histidine kinase-like ATPase, C-terminal domain"/>
    <property type="match status" value="1"/>
</dbReference>
<proteinExistence type="predicted"/>
<keyword evidence="6" id="KW-0808">Transferase</keyword>
<keyword evidence="11 14" id="KW-1133">Transmembrane helix</keyword>
<evidence type="ECO:0000256" key="13">
    <source>
        <dbReference type="ARBA" id="ARBA00023136"/>
    </source>
</evidence>
<evidence type="ECO:0000259" key="15">
    <source>
        <dbReference type="PROSITE" id="PS50109"/>
    </source>
</evidence>
<dbReference type="InterPro" id="IPR004358">
    <property type="entry name" value="Sig_transdc_His_kin-like_C"/>
</dbReference>
<dbReference type="InterPro" id="IPR036890">
    <property type="entry name" value="HATPase_C_sf"/>
</dbReference>
<feature type="transmembrane region" description="Helical" evidence="14">
    <location>
        <begin position="332"/>
        <end position="353"/>
    </location>
</feature>
<keyword evidence="13 14" id="KW-0472">Membrane</keyword>
<keyword evidence="8" id="KW-0547">Nucleotide-binding</keyword>
<dbReference type="CDD" id="cd00082">
    <property type="entry name" value="HisKA"/>
    <property type="match status" value="1"/>
</dbReference>
<dbReference type="InterPro" id="IPR005467">
    <property type="entry name" value="His_kinase_dom"/>
</dbReference>
<dbReference type="PANTHER" id="PTHR45528:SF1">
    <property type="entry name" value="SENSOR HISTIDINE KINASE CPXA"/>
    <property type="match status" value="1"/>
</dbReference>
<dbReference type="PROSITE" id="PS50885">
    <property type="entry name" value="HAMP"/>
    <property type="match status" value="1"/>
</dbReference>
<evidence type="ECO:0000256" key="2">
    <source>
        <dbReference type="ARBA" id="ARBA00004651"/>
    </source>
</evidence>
<feature type="transmembrane region" description="Helical" evidence="14">
    <location>
        <begin position="291"/>
        <end position="312"/>
    </location>
</feature>
<dbReference type="Pfam" id="PF02518">
    <property type="entry name" value="HATPase_c"/>
    <property type="match status" value="1"/>
</dbReference>
<feature type="transmembrane region" description="Helical" evidence="14">
    <location>
        <begin position="177"/>
        <end position="198"/>
    </location>
</feature>